<keyword evidence="5 7" id="KW-0460">Magnesium</keyword>
<dbReference type="InterPro" id="IPR005843">
    <property type="entry name" value="A-D-PHexomutase_C"/>
</dbReference>
<feature type="domain" description="Alpha-D-phosphohexomutase C-terminal" evidence="8">
    <location>
        <begin position="514"/>
        <end position="544"/>
    </location>
</feature>
<evidence type="ECO:0000256" key="4">
    <source>
        <dbReference type="ARBA" id="ARBA00022723"/>
    </source>
</evidence>
<keyword evidence="3" id="KW-0597">Phosphoprotein</keyword>
<evidence type="ECO:0000259" key="10">
    <source>
        <dbReference type="Pfam" id="PF02879"/>
    </source>
</evidence>
<keyword evidence="4 7" id="KW-0479">Metal-binding</keyword>
<dbReference type="PROSITE" id="PS00710">
    <property type="entry name" value="PGM_PMM"/>
    <property type="match status" value="1"/>
</dbReference>
<evidence type="ECO:0000256" key="6">
    <source>
        <dbReference type="ARBA" id="ARBA00023235"/>
    </source>
</evidence>
<dbReference type="Pfam" id="PF02879">
    <property type="entry name" value="PGM_PMM_II"/>
    <property type="match status" value="1"/>
</dbReference>
<dbReference type="InterPro" id="IPR005841">
    <property type="entry name" value="Alpha-D-phosphohexomutase_SF"/>
</dbReference>
<keyword evidence="6" id="KW-0413">Isomerase</keyword>
<dbReference type="AlphaFoldDB" id="A0A7L7KP20"/>
<evidence type="ECO:0000256" key="3">
    <source>
        <dbReference type="ARBA" id="ARBA00022553"/>
    </source>
</evidence>
<dbReference type="InterPro" id="IPR005844">
    <property type="entry name" value="A-D-PHexomutase_a/b/a-I"/>
</dbReference>
<dbReference type="GO" id="GO:0008973">
    <property type="term" value="F:phosphopentomutase activity"/>
    <property type="evidence" value="ECO:0007669"/>
    <property type="project" value="TreeGrafter"/>
</dbReference>
<feature type="domain" description="Alpha-D-phosphohexomutase alpha/beta/alpha" evidence="9">
    <location>
        <begin position="46"/>
        <end position="183"/>
    </location>
</feature>
<dbReference type="Pfam" id="PF02878">
    <property type="entry name" value="PGM_PMM_I"/>
    <property type="match status" value="1"/>
</dbReference>
<dbReference type="GO" id="GO:0005975">
    <property type="term" value="P:carbohydrate metabolic process"/>
    <property type="evidence" value="ECO:0007669"/>
    <property type="project" value="InterPro"/>
</dbReference>
<organism evidence="12 13">
    <name type="scientific">Candidatus Xianfuyuplasma coldseepsis</name>
    <dbReference type="NCBI Taxonomy" id="2782163"/>
    <lineage>
        <taxon>Bacteria</taxon>
        <taxon>Bacillati</taxon>
        <taxon>Mycoplasmatota</taxon>
        <taxon>Mollicutes</taxon>
        <taxon>Candidatus Izemoplasmatales</taxon>
        <taxon>Candidatus Izemoplasmataceae</taxon>
        <taxon>Candidatus Xianfuyuplasma</taxon>
    </lineage>
</organism>
<evidence type="ECO:0000259" key="11">
    <source>
        <dbReference type="Pfam" id="PF02880"/>
    </source>
</evidence>
<dbReference type="Proteomes" id="UP000514720">
    <property type="component" value="Chromosome"/>
</dbReference>
<dbReference type="GO" id="GO:0006166">
    <property type="term" value="P:purine ribonucleoside salvage"/>
    <property type="evidence" value="ECO:0007669"/>
    <property type="project" value="TreeGrafter"/>
</dbReference>
<name>A0A7L7KP20_9MOLU</name>
<reference evidence="12 13" key="1">
    <citation type="submission" date="2020-02" db="EMBL/GenBank/DDBJ databases">
        <authorList>
            <person name="Zheng R.K."/>
            <person name="Sun C.M."/>
        </authorList>
    </citation>
    <scope>NUCLEOTIDE SEQUENCE [LARGE SCALE GENOMIC DNA]</scope>
    <source>
        <strain evidence="13">zrk13</strain>
    </source>
</reference>
<dbReference type="Gene3D" id="3.30.310.50">
    <property type="entry name" value="Alpha-D-phosphohexomutase, C-terminal domain"/>
    <property type="match status" value="1"/>
</dbReference>
<comment type="similarity">
    <text evidence="2 7">Belongs to the phosphohexose mutase family.</text>
</comment>
<dbReference type="PANTHER" id="PTHR45745">
    <property type="entry name" value="PHOSPHOMANNOMUTASE 45A"/>
    <property type="match status" value="1"/>
</dbReference>
<evidence type="ECO:0000256" key="2">
    <source>
        <dbReference type="ARBA" id="ARBA00010231"/>
    </source>
</evidence>
<dbReference type="GO" id="GO:0000287">
    <property type="term" value="F:magnesium ion binding"/>
    <property type="evidence" value="ECO:0007669"/>
    <property type="project" value="InterPro"/>
</dbReference>
<dbReference type="InterPro" id="IPR005846">
    <property type="entry name" value="A-D-PHexomutase_a/b/a-III"/>
</dbReference>
<dbReference type="Gene3D" id="3.40.120.10">
    <property type="entry name" value="Alpha-D-Glucose-1,6-Bisphosphate, subunit A, domain 3"/>
    <property type="match status" value="3"/>
</dbReference>
<evidence type="ECO:0000313" key="12">
    <source>
        <dbReference type="EMBL" id="QMS84285.1"/>
    </source>
</evidence>
<dbReference type="Pfam" id="PF02880">
    <property type="entry name" value="PGM_PMM_III"/>
    <property type="match status" value="1"/>
</dbReference>
<feature type="domain" description="Alpha-D-phosphohexomutase alpha/beta/alpha" evidence="10">
    <location>
        <begin position="227"/>
        <end position="312"/>
    </location>
</feature>
<dbReference type="Pfam" id="PF00408">
    <property type="entry name" value="PGM_PMM_IV"/>
    <property type="match status" value="1"/>
</dbReference>
<proteinExistence type="inferred from homology"/>
<evidence type="ECO:0000256" key="7">
    <source>
        <dbReference type="RuleBase" id="RU004326"/>
    </source>
</evidence>
<dbReference type="SUPFAM" id="SSF53738">
    <property type="entry name" value="Phosphoglucomutase, first 3 domains"/>
    <property type="match status" value="3"/>
</dbReference>
<dbReference type="CDD" id="cd05799">
    <property type="entry name" value="PGM2"/>
    <property type="match status" value="1"/>
</dbReference>
<dbReference type="PANTHER" id="PTHR45745:SF1">
    <property type="entry name" value="PHOSPHOGLUCOMUTASE 2B-RELATED"/>
    <property type="match status" value="1"/>
</dbReference>
<dbReference type="SUPFAM" id="SSF55957">
    <property type="entry name" value="Phosphoglucomutase, C-terminal domain"/>
    <property type="match status" value="1"/>
</dbReference>
<feature type="domain" description="Alpha-D-phosphohexomutase alpha/beta/alpha" evidence="11">
    <location>
        <begin position="324"/>
        <end position="442"/>
    </location>
</feature>
<dbReference type="InterPro" id="IPR016055">
    <property type="entry name" value="A-D-PHexomutase_a/b/a-I/II/III"/>
</dbReference>
<gene>
    <name evidence="12" type="ORF">G4Z02_00530</name>
</gene>
<dbReference type="PRINTS" id="PR00509">
    <property type="entry name" value="PGMPMM"/>
</dbReference>
<evidence type="ECO:0000313" key="13">
    <source>
        <dbReference type="Proteomes" id="UP000514720"/>
    </source>
</evidence>
<comment type="cofactor">
    <cofactor evidence="1">
        <name>Mg(2+)</name>
        <dbReference type="ChEBI" id="CHEBI:18420"/>
    </cofactor>
</comment>
<evidence type="ECO:0000256" key="5">
    <source>
        <dbReference type="ARBA" id="ARBA00022842"/>
    </source>
</evidence>
<sequence length="571" mass="63743">MKGVTVMVQAEYEKWMNQKGLEEELLQELQGMDETAKRDAFYRSLEFGTGGMRGIIGAGTNRMNIYTIRKANVGFGTYLKNLYHDDVKRGVVIAHDNRNKSVEFAKESAKVLATFGITSYIFEALRPTPELSFAVRHLNAIGGIVVTASHNPPKYNGYKIYDEDGCQLVPKYADQVIALVDAVDDVFDIDVVDFNEAEQNGMITWIGEDIDKAYLDMVDTVQLRNDVPKIVDIVFTPLHGTSAMIGTKALQRNGYHVIPVEEQMVADPNFSTVKSPNPENKEAFEYAIRYGTKHNADILIATDPDADRLGVAVWHDGEYKLLTGNQTGAILVHYILHTREQQGTLPKQGMVYNTVVTSEFGATIAKAFGMGVKSTLTGFKFIGEQAKTIEATDTEFMFGYEESYGYVIKDFVRDKDSIQALLLISEVANVGKQTGKTLYDYLLFLYETYGYYVEDLVNIVLEGAVGEAKIKQIMATIRDNKPLQIGPYNVITVEDYLVGTRYIGDTTEDIDLPTSNVLKFLLDDGSWFVLRPSGTEPKLKIYIGVLGDSLAQSQTKNQQIKDIVLSIIERI</sequence>
<accession>A0A7L7KP20</accession>
<dbReference type="EMBL" id="CP048914">
    <property type="protein sequence ID" value="QMS84285.1"/>
    <property type="molecule type" value="Genomic_DNA"/>
</dbReference>
<evidence type="ECO:0000259" key="9">
    <source>
        <dbReference type="Pfam" id="PF02878"/>
    </source>
</evidence>
<protein>
    <submittedName>
        <fullName evidence="12">Phospho-sugar mutase</fullName>
    </submittedName>
</protein>
<evidence type="ECO:0000259" key="8">
    <source>
        <dbReference type="Pfam" id="PF00408"/>
    </source>
</evidence>
<dbReference type="InterPro" id="IPR036900">
    <property type="entry name" value="A-D-PHexomutase_C_sf"/>
</dbReference>
<keyword evidence="13" id="KW-1185">Reference proteome</keyword>
<dbReference type="InterPro" id="IPR005845">
    <property type="entry name" value="A-D-PHexomutase_a/b/a-II"/>
</dbReference>
<evidence type="ECO:0000256" key="1">
    <source>
        <dbReference type="ARBA" id="ARBA00001946"/>
    </source>
</evidence>
<dbReference type="KEGG" id="xcl:G4Z02_00530"/>
<dbReference type="InterPro" id="IPR016066">
    <property type="entry name" value="A-D-PHexomutase_CS"/>
</dbReference>